<dbReference type="EMBL" id="JBBPBN010000004">
    <property type="protein sequence ID" value="KAK9041155.1"/>
    <property type="molecule type" value="Genomic_DNA"/>
</dbReference>
<dbReference type="Proteomes" id="UP001396334">
    <property type="component" value="Unassembled WGS sequence"/>
</dbReference>
<sequence length="67" mass="7797">MTEAIPLLVQIWDESSFISSQFCFAELLLEMSLFVALLEFLIGWLMSDVLVVRKHSWFQCLKANQMV</sequence>
<evidence type="ECO:0000313" key="1">
    <source>
        <dbReference type="EMBL" id="KAK9041155.1"/>
    </source>
</evidence>
<evidence type="ECO:0000313" key="2">
    <source>
        <dbReference type="Proteomes" id="UP001396334"/>
    </source>
</evidence>
<gene>
    <name evidence="1" type="ORF">V6N11_016270</name>
</gene>
<proteinExistence type="predicted"/>
<comment type="caution">
    <text evidence="1">The sequence shown here is derived from an EMBL/GenBank/DDBJ whole genome shotgun (WGS) entry which is preliminary data.</text>
</comment>
<protein>
    <submittedName>
        <fullName evidence="1">Uncharacterized protein</fullName>
    </submittedName>
</protein>
<accession>A0ABR2TUP4</accession>
<name>A0ABR2TUP4_9ROSI</name>
<keyword evidence="2" id="KW-1185">Reference proteome</keyword>
<reference evidence="1 2" key="1">
    <citation type="journal article" date="2024" name="G3 (Bethesda)">
        <title>Genome assembly of Hibiscus sabdariffa L. provides insights into metabolisms of medicinal natural products.</title>
        <authorList>
            <person name="Kim T."/>
        </authorList>
    </citation>
    <scope>NUCLEOTIDE SEQUENCE [LARGE SCALE GENOMIC DNA]</scope>
    <source>
        <strain evidence="1">TK-2024</strain>
        <tissue evidence="1">Old leaves</tissue>
    </source>
</reference>
<organism evidence="1 2">
    <name type="scientific">Hibiscus sabdariffa</name>
    <name type="common">roselle</name>
    <dbReference type="NCBI Taxonomy" id="183260"/>
    <lineage>
        <taxon>Eukaryota</taxon>
        <taxon>Viridiplantae</taxon>
        <taxon>Streptophyta</taxon>
        <taxon>Embryophyta</taxon>
        <taxon>Tracheophyta</taxon>
        <taxon>Spermatophyta</taxon>
        <taxon>Magnoliopsida</taxon>
        <taxon>eudicotyledons</taxon>
        <taxon>Gunneridae</taxon>
        <taxon>Pentapetalae</taxon>
        <taxon>rosids</taxon>
        <taxon>malvids</taxon>
        <taxon>Malvales</taxon>
        <taxon>Malvaceae</taxon>
        <taxon>Malvoideae</taxon>
        <taxon>Hibiscus</taxon>
    </lineage>
</organism>